<protein>
    <submittedName>
        <fullName evidence="1">Uncharacterized protein</fullName>
    </submittedName>
</protein>
<accession>A0A0F9B0I8</accession>
<proteinExistence type="predicted"/>
<sequence>MANTYNVYFGLPGSLIQIAEEQAELSVIVPYTLEYNTVYNWRVDTVTEVETITGDTWSFTALLYAPPLPSGVTLDGDGNPTGTPTGLNNMVTLKRIVAAANNLIFYET</sequence>
<evidence type="ECO:0000313" key="1">
    <source>
        <dbReference type="EMBL" id="KKK84169.1"/>
    </source>
</evidence>
<gene>
    <name evidence="1" type="ORF">LCGC14_2786040</name>
</gene>
<name>A0A0F9B0I8_9ZZZZ</name>
<reference evidence="1" key="1">
    <citation type="journal article" date="2015" name="Nature">
        <title>Complex archaea that bridge the gap between prokaryotes and eukaryotes.</title>
        <authorList>
            <person name="Spang A."/>
            <person name="Saw J.H."/>
            <person name="Jorgensen S.L."/>
            <person name="Zaremba-Niedzwiedzka K."/>
            <person name="Martijn J."/>
            <person name="Lind A.E."/>
            <person name="van Eijk R."/>
            <person name="Schleper C."/>
            <person name="Guy L."/>
            <person name="Ettema T.J."/>
        </authorList>
    </citation>
    <scope>NUCLEOTIDE SEQUENCE</scope>
</reference>
<organism evidence="1">
    <name type="scientific">marine sediment metagenome</name>
    <dbReference type="NCBI Taxonomy" id="412755"/>
    <lineage>
        <taxon>unclassified sequences</taxon>
        <taxon>metagenomes</taxon>
        <taxon>ecological metagenomes</taxon>
    </lineage>
</organism>
<comment type="caution">
    <text evidence="1">The sequence shown here is derived from an EMBL/GenBank/DDBJ whole genome shotgun (WGS) entry which is preliminary data.</text>
</comment>
<dbReference type="EMBL" id="LAZR01051894">
    <property type="protein sequence ID" value="KKK84169.1"/>
    <property type="molecule type" value="Genomic_DNA"/>
</dbReference>
<dbReference type="AlphaFoldDB" id="A0A0F9B0I8"/>